<dbReference type="Pfam" id="PF00175">
    <property type="entry name" value="NAD_binding_1"/>
    <property type="match status" value="1"/>
</dbReference>
<dbReference type="PROSITE" id="PS51384">
    <property type="entry name" value="FAD_FR"/>
    <property type="match status" value="1"/>
</dbReference>
<dbReference type="GO" id="GO:0016491">
    <property type="term" value="F:oxidoreductase activity"/>
    <property type="evidence" value="ECO:0007669"/>
    <property type="project" value="UniProtKB-KW"/>
</dbReference>
<feature type="binding site" evidence="6">
    <location>
        <position position="39"/>
    </location>
    <ligand>
        <name>FAD</name>
        <dbReference type="ChEBI" id="CHEBI:57692"/>
    </ligand>
</feature>
<dbReference type="Proteomes" id="UP000007431">
    <property type="component" value="Unassembled WGS sequence"/>
</dbReference>
<reference evidence="8 9" key="1">
    <citation type="journal article" date="2010" name="Nat. Biotechnol.">
        <title>Genome sequence of the model mushroom Schizophyllum commune.</title>
        <authorList>
            <person name="Ohm R.A."/>
            <person name="de Jong J.F."/>
            <person name="Lugones L.G."/>
            <person name="Aerts A."/>
            <person name="Kothe E."/>
            <person name="Stajich J.E."/>
            <person name="de Vries R.P."/>
            <person name="Record E."/>
            <person name="Levasseur A."/>
            <person name="Baker S.E."/>
            <person name="Bartholomew K.A."/>
            <person name="Coutinho P.M."/>
            <person name="Erdmann S."/>
            <person name="Fowler T.J."/>
            <person name="Gathman A.C."/>
            <person name="Lombard V."/>
            <person name="Henrissat B."/>
            <person name="Knabe N."/>
            <person name="Kuees U."/>
            <person name="Lilly W.W."/>
            <person name="Lindquist E."/>
            <person name="Lucas S."/>
            <person name="Magnuson J.K."/>
            <person name="Piumi F."/>
            <person name="Raudaskoski M."/>
            <person name="Salamov A."/>
            <person name="Schmutz J."/>
            <person name="Schwarze F.W.M.R."/>
            <person name="vanKuyk P.A."/>
            <person name="Horton J.S."/>
            <person name="Grigoriev I.V."/>
            <person name="Woesten H.A.B."/>
        </authorList>
    </citation>
    <scope>NUCLEOTIDE SEQUENCE [LARGE SCALE GENOMIC DNA]</scope>
    <source>
        <strain evidence="9">H4-8 / FGSC 9210</strain>
    </source>
</reference>
<dbReference type="PANTHER" id="PTHR19370:SF184">
    <property type="entry name" value="NADH-CYTOCHROME B5 REDUCTASE-LIKE"/>
    <property type="match status" value="1"/>
</dbReference>
<protein>
    <recommendedName>
        <fullName evidence="7">FAD-binding FR-type domain-containing protein</fullName>
    </recommendedName>
</protein>
<dbReference type="HOGENOM" id="CLU_003827_9_1_1"/>
<dbReference type="InterPro" id="IPR017927">
    <property type="entry name" value="FAD-bd_FR_type"/>
</dbReference>
<feature type="binding site" evidence="6">
    <location>
        <position position="64"/>
    </location>
    <ligand>
        <name>FAD</name>
        <dbReference type="ChEBI" id="CHEBI:57692"/>
    </ligand>
</feature>
<dbReference type="PRINTS" id="PR00406">
    <property type="entry name" value="CYTB5RDTASE"/>
</dbReference>
<evidence type="ECO:0000256" key="6">
    <source>
        <dbReference type="PIRSR" id="PIRSR601834-1"/>
    </source>
</evidence>
<dbReference type="InParanoid" id="D8PKB8"/>
<sequence length="267" mass="29789">MTLTLPPEQLAALQSTPDNGYQPIWSVFIKDDDIQVERPYTPLYGLEEDGKMSFWIKKYPKGEVGRWLHGKSEGDRIEIRGPLTTWPWRDDAWDEVVMISGGTGITPFVQLWSSVIASERSPNTRFTLLHSSPSSDELPPAEVLSTLASYAAEHPERFHFRLFVDQDAKPQPYLPASAATPALGRINKLAVEKAVDAGKTEVSWWKRPFTSSKSSEEKSHRRILFLVCGPEPMIGALAGPYGRNFSQGPVGGVLKELGYGNDQVYKL</sequence>
<evidence type="ECO:0000313" key="9">
    <source>
        <dbReference type="Proteomes" id="UP000007431"/>
    </source>
</evidence>
<keyword evidence="9" id="KW-1185">Reference proteome</keyword>
<evidence type="ECO:0000259" key="7">
    <source>
        <dbReference type="PROSITE" id="PS51384"/>
    </source>
</evidence>
<dbReference type="EMBL" id="GL377302">
    <property type="protein sequence ID" value="EFJ03273.1"/>
    <property type="molecule type" value="Genomic_DNA"/>
</dbReference>
<dbReference type="Gene3D" id="2.40.30.10">
    <property type="entry name" value="Translation factors"/>
    <property type="match status" value="1"/>
</dbReference>
<feature type="binding site" evidence="6">
    <location>
        <position position="38"/>
    </location>
    <ligand>
        <name>FAD</name>
        <dbReference type="ChEBI" id="CHEBI:57692"/>
    </ligand>
</feature>
<dbReference type="SUPFAM" id="SSF63380">
    <property type="entry name" value="Riboflavin synthase domain-like"/>
    <property type="match status" value="1"/>
</dbReference>
<accession>D8PKB8</accession>
<dbReference type="OrthoDB" id="432685at2759"/>
<dbReference type="Pfam" id="PF00970">
    <property type="entry name" value="FAD_binding_6"/>
    <property type="match status" value="1"/>
</dbReference>
<evidence type="ECO:0000256" key="3">
    <source>
        <dbReference type="ARBA" id="ARBA00022630"/>
    </source>
</evidence>
<evidence type="ECO:0000256" key="5">
    <source>
        <dbReference type="ARBA" id="ARBA00023002"/>
    </source>
</evidence>
<dbReference type="STRING" id="578458.D8PKB8"/>
<dbReference type="Gene3D" id="3.40.50.80">
    <property type="entry name" value="Nucleotide-binding domain of ferredoxin-NADP reductase (FNR) module"/>
    <property type="match status" value="1"/>
</dbReference>
<evidence type="ECO:0000256" key="4">
    <source>
        <dbReference type="ARBA" id="ARBA00022827"/>
    </source>
</evidence>
<dbReference type="SUPFAM" id="SSF52343">
    <property type="entry name" value="Ferredoxin reductase-like, C-terminal NADP-linked domain"/>
    <property type="match status" value="1"/>
</dbReference>
<name>D8PKB8_SCHCM</name>
<dbReference type="OMA" id="VKQPEIM"/>
<gene>
    <name evidence="8" type="ORF">SCHCODRAFT_72344</name>
</gene>
<dbReference type="GeneID" id="9588306"/>
<feature type="binding site" evidence="6">
    <location>
        <position position="40"/>
    </location>
    <ligand>
        <name>FAD</name>
        <dbReference type="ChEBI" id="CHEBI:57692"/>
    </ligand>
</feature>
<dbReference type="PANTHER" id="PTHR19370">
    <property type="entry name" value="NADH-CYTOCHROME B5 REDUCTASE"/>
    <property type="match status" value="1"/>
</dbReference>
<dbReference type="InterPro" id="IPR001834">
    <property type="entry name" value="CBR-like"/>
</dbReference>
<evidence type="ECO:0000256" key="1">
    <source>
        <dbReference type="ARBA" id="ARBA00001974"/>
    </source>
</evidence>
<dbReference type="InterPro" id="IPR039261">
    <property type="entry name" value="FNR_nucleotide-bd"/>
</dbReference>
<keyword evidence="3 6" id="KW-0285">Flavoprotein</keyword>
<dbReference type="AlphaFoldDB" id="D8PKB8"/>
<dbReference type="InterPro" id="IPR001433">
    <property type="entry name" value="OxRdtase_FAD/NAD-bd"/>
</dbReference>
<dbReference type="eggNOG" id="KOG0534">
    <property type="taxonomic scope" value="Eukaryota"/>
</dbReference>
<dbReference type="RefSeq" id="XP_003038175.1">
    <property type="nucleotide sequence ID" value="XM_003038129.1"/>
</dbReference>
<dbReference type="InterPro" id="IPR008333">
    <property type="entry name" value="Cbr1-like_FAD-bd_dom"/>
</dbReference>
<dbReference type="KEGG" id="scm:SCHCO_072344"/>
<keyword evidence="4 6" id="KW-0274">FAD</keyword>
<comment type="cofactor">
    <cofactor evidence="1 6">
        <name>FAD</name>
        <dbReference type="ChEBI" id="CHEBI:57692"/>
    </cofactor>
</comment>
<evidence type="ECO:0000313" key="8">
    <source>
        <dbReference type="EMBL" id="EFJ03273.1"/>
    </source>
</evidence>
<feature type="domain" description="FAD-binding FR-type" evidence="7">
    <location>
        <begin position="1"/>
        <end position="89"/>
    </location>
</feature>
<proteinExistence type="inferred from homology"/>
<dbReference type="VEuPathDB" id="FungiDB:SCHCODRAFT_072344"/>
<feature type="binding site" evidence="6">
    <location>
        <position position="106"/>
    </location>
    <ligand>
        <name>FAD</name>
        <dbReference type="ChEBI" id="CHEBI:57692"/>
    </ligand>
</feature>
<dbReference type="CDD" id="cd06183">
    <property type="entry name" value="cyt_b5_reduct_like"/>
    <property type="match status" value="1"/>
</dbReference>
<dbReference type="InterPro" id="IPR017938">
    <property type="entry name" value="Riboflavin_synthase-like_b-brl"/>
</dbReference>
<organism evidence="9">
    <name type="scientific">Schizophyllum commune (strain H4-8 / FGSC 9210)</name>
    <name type="common">Split gill fungus</name>
    <dbReference type="NCBI Taxonomy" id="578458"/>
    <lineage>
        <taxon>Eukaryota</taxon>
        <taxon>Fungi</taxon>
        <taxon>Dikarya</taxon>
        <taxon>Basidiomycota</taxon>
        <taxon>Agaricomycotina</taxon>
        <taxon>Agaricomycetes</taxon>
        <taxon>Agaricomycetidae</taxon>
        <taxon>Agaricales</taxon>
        <taxon>Schizophyllaceae</taxon>
        <taxon>Schizophyllum</taxon>
    </lineage>
</organism>
<keyword evidence="5" id="KW-0560">Oxidoreductase</keyword>
<feature type="binding site" evidence="6">
    <location>
        <position position="57"/>
    </location>
    <ligand>
        <name>FAD</name>
        <dbReference type="ChEBI" id="CHEBI:57692"/>
    </ligand>
</feature>
<evidence type="ECO:0000256" key="2">
    <source>
        <dbReference type="ARBA" id="ARBA00006105"/>
    </source>
</evidence>
<comment type="similarity">
    <text evidence="2">Belongs to the flavoprotein pyridine nucleotide cytochrome reductase family.</text>
</comment>